<evidence type="ECO:0000256" key="1">
    <source>
        <dbReference type="SAM" id="MobiDB-lite"/>
    </source>
</evidence>
<keyword evidence="2" id="KW-0812">Transmembrane</keyword>
<dbReference type="InterPro" id="IPR012349">
    <property type="entry name" value="Split_barrel_FMN-bd"/>
</dbReference>
<evidence type="ECO:0000256" key="2">
    <source>
        <dbReference type="SAM" id="Phobius"/>
    </source>
</evidence>
<organism evidence="3 4">
    <name type="scientific">Microlunatus panaciterrae</name>
    <dbReference type="NCBI Taxonomy" id="400768"/>
    <lineage>
        <taxon>Bacteria</taxon>
        <taxon>Bacillati</taxon>
        <taxon>Actinomycetota</taxon>
        <taxon>Actinomycetes</taxon>
        <taxon>Propionibacteriales</taxon>
        <taxon>Propionibacteriaceae</taxon>
        <taxon>Microlunatus</taxon>
    </lineage>
</organism>
<gene>
    <name evidence="3" type="ORF">JOE57_002274</name>
</gene>
<keyword evidence="4" id="KW-1185">Reference proteome</keyword>
<reference evidence="3 4" key="1">
    <citation type="submission" date="2021-01" db="EMBL/GenBank/DDBJ databases">
        <title>Sequencing the genomes of 1000 actinobacteria strains.</title>
        <authorList>
            <person name="Klenk H.-P."/>
        </authorList>
    </citation>
    <scope>NUCLEOTIDE SEQUENCE [LARGE SCALE GENOMIC DNA]</scope>
    <source>
        <strain evidence="3 4">DSM 18662</strain>
    </source>
</reference>
<keyword evidence="2" id="KW-1133">Transmembrane helix</keyword>
<evidence type="ECO:0000313" key="3">
    <source>
        <dbReference type="EMBL" id="MBM7799353.1"/>
    </source>
</evidence>
<dbReference type="EMBL" id="JAFBCF010000001">
    <property type="protein sequence ID" value="MBM7799353.1"/>
    <property type="molecule type" value="Genomic_DNA"/>
</dbReference>
<dbReference type="RefSeq" id="WP_204918052.1">
    <property type="nucleotide sequence ID" value="NZ_BAAAQP010000001.1"/>
</dbReference>
<feature type="transmembrane region" description="Helical" evidence="2">
    <location>
        <begin position="39"/>
        <end position="59"/>
    </location>
</feature>
<sequence>MVIIRRGGPGPRRQSWSTSSHPIFQRHDAARDGHSLRTMLGVVGGVLGVLAAFSIALRLGGERTRDVVKVINKWVLNPAMLTVAGRRHWYASVVHHTGRHSGRPYQTPVVAVPVEDGFVIPLPYGENVDWLKNVLAARRATLVTRGVTHELVWPEVVDASVVLPLLDDEHRRAWRRYGIERFVRLSPRQKVSPFEPGA</sequence>
<dbReference type="Proteomes" id="UP000704762">
    <property type="component" value="Unassembled WGS sequence"/>
</dbReference>
<keyword evidence="2" id="KW-0472">Membrane</keyword>
<feature type="region of interest" description="Disordered" evidence="1">
    <location>
        <begin position="1"/>
        <end position="23"/>
    </location>
</feature>
<comment type="caution">
    <text evidence="3">The sequence shown here is derived from an EMBL/GenBank/DDBJ whole genome shotgun (WGS) entry which is preliminary data.</text>
</comment>
<evidence type="ECO:0000313" key="4">
    <source>
        <dbReference type="Proteomes" id="UP000704762"/>
    </source>
</evidence>
<proteinExistence type="predicted"/>
<protein>
    <submittedName>
        <fullName evidence="3">Deazaflavin-dependent oxidoreductase (Nitroreductase family)</fullName>
    </submittedName>
</protein>
<name>A0ABS2RL12_9ACTN</name>
<accession>A0ABS2RL12</accession>
<dbReference type="Gene3D" id="2.30.110.10">
    <property type="entry name" value="Electron Transport, Fmn-binding Protein, Chain A"/>
    <property type="match status" value="1"/>
</dbReference>